<keyword evidence="3" id="KW-1185">Reference proteome</keyword>
<evidence type="ECO:0000259" key="1">
    <source>
        <dbReference type="Pfam" id="PF17648"/>
    </source>
</evidence>
<dbReference type="AlphaFoldDB" id="A0A6I4VZS8"/>
<evidence type="ECO:0000313" key="3">
    <source>
        <dbReference type="Proteomes" id="UP000430692"/>
    </source>
</evidence>
<dbReference type="Pfam" id="PF17648">
    <property type="entry name" value="Luciferase"/>
    <property type="match status" value="1"/>
</dbReference>
<comment type="caution">
    <text evidence="2">The sequence shown here is derived from an EMBL/GenBank/DDBJ whole genome shotgun (WGS) entry which is preliminary data.</text>
</comment>
<evidence type="ECO:0000313" key="2">
    <source>
        <dbReference type="EMBL" id="MXQ55460.1"/>
    </source>
</evidence>
<name>A0A6I4VZS8_9BACL</name>
<dbReference type="EMBL" id="WUUL01000014">
    <property type="protein sequence ID" value="MXQ55460.1"/>
    <property type="molecule type" value="Genomic_DNA"/>
</dbReference>
<organism evidence="2 3">
    <name type="scientific">Shimazuella alba</name>
    <dbReference type="NCBI Taxonomy" id="2690964"/>
    <lineage>
        <taxon>Bacteria</taxon>
        <taxon>Bacillati</taxon>
        <taxon>Bacillota</taxon>
        <taxon>Bacilli</taxon>
        <taxon>Bacillales</taxon>
        <taxon>Thermoactinomycetaceae</taxon>
        <taxon>Shimazuella</taxon>
    </lineage>
</organism>
<dbReference type="Proteomes" id="UP000430692">
    <property type="component" value="Unassembled WGS sequence"/>
</dbReference>
<dbReference type="InterPro" id="IPR040841">
    <property type="entry name" value="Luciferase_dom"/>
</dbReference>
<sequence>MILETLKRELLSLEGVSVHTHRFGGTEFRYQSKELGHIHGEKLADLPFPKKTRDELVAAEVVKPHHVLPDSGWVSFYIKGEEDIPQLLTLFQMQYERWKNKLQ</sequence>
<accession>A0A6I4VZS8</accession>
<reference evidence="2 3" key="1">
    <citation type="submission" date="2019-12" db="EMBL/GenBank/DDBJ databases">
        <title>Whole-genome analyses of novel actinobacteria.</title>
        <authorList>
            <person name="Sahin N."/>
            <person name="Saygin H."/>
        </authorList>
    </citation>
    <scope>NUCLEOTIDE SEQUENCE [LARGE SCALE GENOMIC DNA]</scope>
    <source>
        <strain evidence="2 3">KC615</strain>
    </source>
</reference>
<feature type="domain" description="Luciferase" evidence="1">
    <location>
        <begin position="33"/>
        <end position="93"/>
    </location>
</feature>
<protein>
    <recommendedName>
        <fullName evidence="1">Luciferase domain-containing protein</fullName>
    </recommendedName>
</protein>
<proteinExistence type="predicted"/>
<dbReference type="RefSeq" id="WP_160802810.1">
    <property type="nucleotide sequence ID" value="NZ_WUUL01000014.1"/>
</dbReference>
<gene>
    <name evidence="2" type="ORF">GSM42_17395</name>
</gene>